<dbReference type="FunFam" id="3.20.20.70:FF:000059">
    <property type="entry name" value="N-ethylmaleimide reductase, FMN-linked"/>
    <property type="match status" value="1"/>
</dbReference>
<evidence type="ECO:0000256" key="2">
    <source>
        <dbReference type="ARBA" id="ARBA00005979"/>
    </source>
</evidence>
<dbReference type="CDD" id="cd02933">
    <property type="entry name" value="OYE_like_FMN"/>
    <property type="match status" value="1"/>
</dbReference>
<dbReference type="PANTHER" id="PTHR22893:SF55">
    <property type="entry name" value="OXIDOREDUCTASE-RELATED"/>
    <property type="match status" value="1"/>
</dbReference>
<dbReference type="Proteomes" id="UP000287865">
    <property type="component" value="Unassembled WGS sequence"/>
</dbReference>
<dbReference type="AlphaFoldDB" id="A0A327WUD7"/>
<accession>A0A327WUD7</accession>
<comment type="caution">
    <text evidence="5">The sequence shown here is derived from an EMBL/GenBank/DDBJ whole genome shotgun (WGS) entry which is preliminary data.</text>
</comment>
<protein>
    <submittedName>
        <fullName evidence="5">2,4-dienoyl-CoA reductase-like NADH-dependent reductase (Old Yellow Enzyme family)</fullName>
    </submittedName>
    <submittedName>
        <fullName evidence="6">Alkene reductase</fullName>
    </submittedName>
</protein>
<feature type="domain" description="NADH:flavin oxidoreductase/NADH oxidase N-terminal" evidence="4">
    <location>
        <begin position="5"/>
        <end position="333"/>
    </location>
</feature>
<dbReference type="RefSeq" id="WP_111569802.1">
    <property type="nucleotide sequence ID" value="NZ_PIPK01000009.1"/>
</dbReference>
<dbReference type="EMBL" id="PIPK01000009">
    <property type="protein sequence ID" value="RUO22827.1"/>
    <property type="molecule type" value="Genomic_DNA"/>
</dbReference>
<organism evidence="5 7">
    <name type="scientific">Aliidiomarina maris</name>
    <dbReference type="NCBI Taxonomy" id="531312"/>
    <lineage>
        <taxon>Bacteria</taxon>
        <taxon>Pseudomonadati</taxon>
        <taxon>Pseudomonadota</taxon>
        <taxon>Gammaproteobacteria</taxon>
        <taxon>Alteromonadales</taxon>
        <taxon>Idiomarinaceae</taxon>
        <taxon>Aliidiomarina</taxon>
    </lineage>
</organism>
<dbReference type="InterPro" id="IPR013785">
    <property type="entry name" value="Aldolase_TIM"/>
</dbReference>
<evidence type="ECO:0000313" key="5">
    <source>
        <dbReference type="EMBL" id="RAJ96397.1"/>
    </source>
</evidence>
<evidence type="ECO:0000256" key="1">
    <source>
        <dbReference type="ARBA" id="ARBA00001917"/>
    </source>
</evidence>
<evidence type="ECO:0000313" key="6">
    <source>
        <dbReference type="EMBL" id="RUO22827.1"/>
    </source>
</evidence>
<keyword evidence="8" id="KW-1185">Reference proteome</keyword>
<dbReference type="Proteomes" id="UP000249203">
    <property type="component" value="Unassembled WGS sequence"/>
</dbReference>
<sequence>MHQHLFQPITLSKTLSLKNRIAMAPLTRCMAGPGLVPTQTMADYYARRADVGLIISEATIIRADAQGYPNVPGIWSTAQIEGWQRVTDAVHANDGVMFCQLWHVGRVSHQIFHGTRPVSASAIGLNERIPRMPGLTYPVPRALSAGEIEQLIEDYATAAANARAAGFDGVEIHGANGYLLDQFLHYASNHRDDEFGGTPENMVRFPLAVIDAVIDAVGADRVGLRLSPGAYAHMSEDKRDKAVFELLLSELEKRNLAYLHVGIFDDSMTFESLDGLQSSVFLRQNYKGNFIGCGSYTAAQADASIASGAHDMVAIGRPLIANPDYVSRVQQGEALVDYDADMLNTLV</sequence>
<dbReference type="GO" id="GO:0016628">
    <property type="term" value="F:oxidoreductase activity, acting on the CH-CH group of donors, NAD or NADP as acceptor"/>
    <property type="evidence" value="ECO:0007669"/>
    <property type="project" value="UniProtKB-ARBA"/>
</dbReference>
<gene>
    <name evidence="5" type="ORF">B0I24_10978</name>
    <name evidence="6" type="ORF">CWE07_10125</name>
</gene>
<reference evidence="6 8" key="1">
    <citation type="journal article" date="2018" name="Front. Microbiol.">
        <title>Genome-Based Analysis Reveals the Taxonomy and Diversity of the Family Idiomarinaceae.</title>
        <authorList>
            <person name="Liu Y."/>
            <person name="Lai Q."/>
            <person name="Shao Z."/>
        </authorList>
    </citation>
    <scope>NUCLEOTIDE SEQUENCE [LARGE SCALE GENOMIC DNA]</scope>
    <source>
        <strain evidence="6 8">CF12-14</strain>
    </source>
</reference>
<reference evidence="5 7" key="2">
    <citation type="submission" date="2018-06" db="EMBL/GenBank/DDBJ databases">
        <title>Genomic Encyclopedia of Type Strains, Phase III (KMG-III): the genomes of soil and plant-associated and newly described type strains.</title>
        <authorList>
            <person name="Whitman W."/>
        </authorList>
    </citation>
    <scope>NUCLEOTIDE SEQUENCE [LARGE SCALE GENOMIC DNA]</scope>
    <source>
        <strain evidence="5 7">CGMCC 1.15366</strain>
    </source>
</reference>
<dbReference type="Pfam" id="PF00724">
    <property type="entry name" value="Oxidored_FMN"/>
    <property type="match status" value="1"/>
</dbReference>
<dbReference type="OrthoDB" id="8523426at2"/>
<dbReference type="Gene3D" id="3.20.20.70">
    <property type="entry name" value="Aldolase class I"/>
    <property type="match status" value="1"/>
</dbReference>
<dbReference type="InterPro" id="IPR045247">
    <property type="entry name" value="Oye-like"/>
</dbReference>
<dbReference type="PANTHER" id="PTHR22893">
    <property type="entry name" value="NADH OXIDOREDUCTASE-RELATED"/>
    <property type="match status" value="1"/>
</dbReference>
<proteinExistence type="inferred from homology"/>
<dbReference type="EMBL" id="QLMD01000009">
    <property type="protein sequence ID" value="RAJ96397.1"/>
    <property type="molecule type" value="Genomic_DNA"/>
</dbReference>
<evidence type="ECO:0000259" key="4">
    <source>
        <dbReference type="Pfam" id="PF00724"/>
    </source>
</evidence>
<comment type="similarity">
    <text evidence="2">Belongs to the NADH:flavin oxidoreductase/NADH oxidase family.</text>
</comment>
<name>A0A327WUD7_9GAMM</name>
<evidence type="ECO:0000313" key="8">
    <source>
        <dbReference type="Proteomes" id="UP000287865"/>
    </source>
</evidence>
<evidence type="ECO:0000256" key="3">
    <source>
        <dbReference type="ARBA" id="ARBA00023002"/>
    </source>
</evidence>
<dbReference type="GO" id="GO:0005829">
    <property type="term" value="C:cytosol"/>
    <property type="evidence" value="ECO:0007669"/>
    <property type="project" value="UniProtKB-ARBA"/>
</dbReference>
<evidence type="ECO:0000313" key="7">
    <source>
        <dbReference type="Proteomes" id="UP000249203"/>
    </source>
</evidence>
<keyword evidence="3" id="KW-0560">Oxidoreductase</keyword>
<dbReference type="SUPFAM" id="SSF51395">
    <property type="entry name" value="FMN-linked oxidoreductases"/>
    <property type="match status" value="1"/>
</dbReference>
<comment type="cofactor">
    <cofactor evidence="1">
        <name>FMN</name>
        <dbReference type="ChEBI" id="CHEBI:58210"/>
    </cofactor>
</comment>
<dbReference type="InterPro" id="IPR001155">
    <property type="entry name" value="OxRdtase_FMN_N"/>
</dbReference>
<dbReference type="GO" id="GO:0010181">
    <property type="term" value="F:FMN binding"/>
    <property type="evidence" value="ECO:0007669"/>
    <property type="project" value="InterPro"/>
</dbReference>